<protein>
    <submittedName>
        <fullName evidence="5">Ankyrin repeat domain-containing protein 26</fullName>
    </submittedName>
</protein>
<dbReference type="InterPro" id="IPR002110">
    <property type="entry name" value="Ankyrin_rpt"/>
</dbReference>
<feature type="compositionally biased region" description="Acidic residues" evidence="3">
    <location>
        <begin position="678"/>
        <end position="696"/>
    </location>
</feature>
<dbReference type="Pfam" id="PF14915">
    <property type="entry name" value="CCDC144C"/>
    <property type="match status" value="1"/>
</dbReference>
<feature type="domain" description="CCDC144C-like coiled-coil" evidence="4">
    <location>
        <begin position="1490"/>
        <end position="1772"/>
    </location>
</feature>
<evidence type="ECO:0000256" key="2">
    <source>
        <dbReference type="SAM" id="Coils"/>
    </source>
</evidence>
<evidence type="ECO:0000256" key="3">
    <source>
        <dbReference type="SAM" id="MobiDB-lite"/>
    </source>
</evidence>
<feature type="coiled-coil region" evidence="2">
    <location>
        <begin position="2017"/>
        <end position="2255"/>
    </location>
</feature>
<feature type="region of interest" description="Disordered" evidence="3">
    <location>
        <begin position="1701"/>
        <end position="1739"/>
    </location>
</feature>
<dbReference type="InterPro" id="IPR050657">
    <property type="entry name" value="Ankyrin_repeat_domain"/>
</dbReference>
<feature type="compositionally biased region" description="Low complexity" evidence="3">
    <location>
        <begin position="955"/>
        <end position="965"/>
    </location>
</feature>
<feature type="region of interest" description="Disordered" evidence="3">
    <location>
        <begin position="1567"/>
        <end position="1591"/>
    </location>
</feature>
<feature type="compositionally biased region" description="Low complexity" evidence="3">
    <location>
        <begin position="937"/>
        <end position="946"/>
    </location>
</feature>
<gene>
    <name evidence="5" type="ORF">CGI_10011321</name>
</gene>
<feature type="compositionally biased region" description="Acidic residues" evidence="3">
    <location>
        <begin position="969"/>
        <end position="984"/>
    </location>
</feature>
<feature type="region of interest" description="Disordered" evidence="3">
    <location>
        <begin position="1"/>
        <end position="36"/>
    </location>
</feature>
<feature type="compositionally biased region" description="Acidic residues" evidence="3">
    <location>
        <begin position="629"/>
        <end position="638"/>
    </location>
</feature>
<feature type="compositionally biased region" description="Acidic residues" evidence="3">
    <location>
        <begin position="537"/>
        <end position="550"/>
    </location>
</feature>
<feature type="compositionally biased region" description="Acidic residues" evidence="3">
    <location>
        <begin position="920"/>
        <end position="930"/>
    </location>
</feature>
<dbReference type="PRINTS" id="PR01415">
    <property type="entry name" value="ANKYRIN"/>
</dbReference>
<feature type="compositionally biased region" description="Polar residues" evidence="3">
    <location>
        <begin position="352"/>
        <end position="367"/>
    </location>
</feature>
<feature type="compositionally biased region" description="Basic residues" evidence="3">
    <location>
        <begin position="1"/>
        <end position="13"/>
    </location>
</feature>
<evidence type="ECO:0000256" key="1">
    <source>
        <dbReference type="ARBA" id="ARBA00023054"/>
    </source>
</evidence>
<feature type="compositionally biased region" description="Basic and acidic residues" evidence="3">
    <location>
        <begin position="698"/>
        <end position="711"/>
    </location>
</feature>
<name>K1QP98_MAGGI</name>
<evidence type="ECO:0000313" key="5">
    <source>
        <dbReference type="EMBL" id="EKC23351.1"/>
    </source>
</evidence>
<feature type="compositionally biased region" description="Acidic residues" evidence="3">
    <location>
        <begin position="775"/>
        <end position="790"/>
    </location>
</feature>
<feature type="compositionally biased region" description="Acidic residues" evidence="3">
    <location>
        <begin position="1105"/>
        <end position="1124"/>
    </location>
</feature>
<organism evidence="5">
    <name type="scientific">Magallana gigas</name>
    <name type="common">Pacific oyster</name>
    <name type="synonym">Crassostrea gigas</name>
    <dbReference type="NCBI Taxonomy" id="29159"/>
    <lineage>
        <taxon>Eukaryota</taxon>
        <taxon>Metazoa</taxon>
        <taxon>Spiralia</taxon>
        <taxon>Lophotrochozoa</taxon>
        <taxon>Mollusca</taxon>
        <taxon>Bivalvia</taxon>
        <taxon>Autobranchia</taxon>
        <taxon>Pteriomorphia</taxon>
        <taxon>Ostreida</taxon>
        <taxon>Ostreoidea</taxon>
        <taxon>Ostreidae</taxon>
        <taxon>Magallana</taxon>
    </lineage>
</organism>
<dbReference type="SMART" id="SM00248">
    <property type="entry name" value="ANK"/>
    <property type="match status" value="7"/>
</dbReference>
<evidence type="ECO:0000259" key="4">
    <source>
        <dbReference type="Pfam" id="PF14915"/>
    </source>
</evidence>
<accession>K1QP98</accession>
<keyword evidence="1 2" id="KW-0175">Coiled coil</keyword>
<dbReference type="Pfam" id="PF12796">
    <property type="entry name" value="Ank_2"/>
    <property type="match status" value="3"/>
</dbReference>
<feature type="compositionally biased region" description="Polar residues" evidence="3">
    <location>
        <begin position="386"/>
        <end position="396"/>
    </location>
</feature>
<feature type="compositionally biased region" description="Basic and acidic residues" evidence="3">
    <location>
        <begin position="1028"/>
        <end position="1083"/>
    </location>
</feature>
<feature type="compositionally biased region" description="Basic and acidic residues" evidence="3">
    <location>
        <begin position="1176"/>
        <end position="1197"/>
    </location>
</feature>
<feature type="compositionally biased region" description="Acidic residues" evidence="3">
    <location>
        <begin position="596"/>
        <end position="616"/>
    </location>
</feature>
<dbReference type="InterPro" id="IPR039497">
    <property type="entry name" value="CC144C-like_CC_dom"/>
</dbReference>
<dbReference type="InterPro" id="IPR036770">
    <property type="entry name" value="Ankyrin_rpt-contain_sf"/>
</dbReference>
<sequence>MKKFFNTIKKKTQGKGSYDPQEAAASGGASGGSEAGYEVREKDLPKLHKAAWTGDLSKVVQLVKKDTSALDKENRTALHLACAKGHADIVKVLLEWHAKSNIGDSEAKTPLLKLLNAQLCIKINIGIVVDHPLLRCSGKPRTALHLACAKGHADIVKVLLEWHAKSNIGDSEAKTPLLKAVECGHDDCVKLLIDHNAHVDAVDKSGNSGLHLAVLYNHPKIVKLLTSKGANVNIKNKTEEGFAPLHMSIQLKRDEITRALLIAKANPDVQDNLGRTPLMIACYDGAITPIRMLLQFNAQTIIKDKKDMANMTGQYAASQLLSDHSMKLRRSAGGSSLAGSITPRDTPRGSVGPSSASTTPRDPSLTNMLPVDNNDRAYDSEEETTQSRVSHSQQDDSWADDSVSLGPEGKKKDDGDVDSDILEDELVETDEEAPRISLATKLGKFVDSEPEDEDLEEEEEYAEDQQLLTSNLPGRQQQGSVKSNQSHTSVEDNIPYDEDQEEDEEEEDREETPAKKRTISANRVSFRDESEIREITDDNDTTDVDEDDESGSGPKRPKLDHQQNTSSGYVPTGVSSFSPSAGLDKEKQRAFLADLGIEDPECYSEPEISELSDEDPPLPFTKPPGVTEPDPENADSEWDSTQPSTTPRPGILKNWKQASQEEVEKNTKKIITPRSDGSEWDSDVENELDPEQENEVDNQVKARYEVTHFSDNDDGLSDSESEMTANPKRIEVHSDGSLKEVRRDGSLRGIGDSPITLDYTPSDDVEMNVSPLEPFQEETNDEVLDFTIEEESPRVDGTHTEDIPFSILPEETPIQGKPPDVEEEVSDDPETDREVAQVLAPKIMDKNQMPPGKPVPRDSPQQVPSDEEVESFNLVVLKHISAHRQTTSQWDSATDDVATPRVQNMAYFTEQKSKQQETKVEEEDEDDDDLLPVNTTVQKVEPPVQEVEQDHVQEKTTQPKKPQQTALEHEEDDEDSEWDSEEDNFLPSDSAPPVYGVPPPPTETKENSQRGDHSVSEDIEEESVSEWEIERQMEKNLKAQQEKLKEQKLKEEEENRHRKWEEEQRQAMEEQFREEEIQREAELARQQQWEEEERKRQEKLRKEAEEEQMREDEDFDQVEQMEDPESPRSPPPSLDSSSGSQKRKEMKKASFLLVRDFVKSEGIKSPDTPPTVRLGIDPRRSESPESPQKEEVREEMVPKNNTSDLRASPTQQEFTSVKTQGVKQDRKTESPPLIDFDPGAGGQLPEKTRGAVKEDIIEVTTSFNTASPRPTASVTEQLHNGYDKDTDIHGGQKNRPEGPAFSHNHSVGVSSFSSSPAVNHRRPSPHITIGSSPPNMHSDGMSVDDEDSVDFDFDRPADNMGSYLRGLPGGNYGPYRGLDLPDDDAFSYTSTENGDSMIYQSNTPYGKDVLASMNLSDPATVLKLQEHMHEQNKRLDQERNVRMTLENKMRSLSKEKNELIKKIDNLSQTRSSLEQTKLDMEQKIRNLEYNLSEEAEMRKNAETLLGKTKDQLTRKEEQFTREALEDEKSDLQRQLQNEKNARQLQEQFNEDQQKIQQALHKEQITTEAQKEYTLDDDDEDSEAENKLEAVDEDRKSANELLRKLRAENNAFQLEIQKQRLRHRDEVTMLTTETEELQSKIEELKNEIKLNEEALSHATVQYNLQTSNLRTEISVLNSVLEKERDSKEKLDTELSSLKTRYHSSSLELDKAEQARSEAERRLQHEKEEWSRQLDTREKEELHNKLQAKLDQLQEKHSSIQHENLTLKQQVDNLQRSIAEQGGDKSMKIHWEERTSNLSDQCSRLKEENRNLEARRSQLEQENSRLNSEIADQIRKISVVEANYQNLDHTRRSMDEEKTRLQMEIERYREKCNHEREKCIEVQSKYQTVEEQLRRIQEREENNTQKLLNSSANMEAVHKSKTELEESYQNMKLENAKLEAEVKHERQRVEMLQKDLNDSQKVRNSLEALCSNLKSTNSHLEDKLGEESTTKSLIAQEAEEHKDLWEKEVISRSKLGLRISQYEKQKQDAFVQLEEERRKHRKTVEAKRTVEMKLEAEIDKNTQLQKEVASLKTYLKVAKKRLKGIDSHDSRINSLSADFDRERVTMESTLSSVRQQLQDLQLNLEREIQEKELLQAKNFKLKNELAEHERLKKLLKKLELAKDKLQREYDEYKNKVGSDYVEREDLERVRREIEARYRMELNRKLEDVNNYLEEQARARDKLDVSRDETEFKIRDDHKKIQEENSSLKLKCEQAVAERESREMEAKRYRELYESEMQWRMRLSNQLMQTSDKAFSYKSKLVLEKQKNRTLNTLGNLTFSGTLNGQLLDASRISGTTEDLFTSKLKAELDRSINKHLEAAPHDNSKPVIRLHSDSMNSSYAKSNADYLEVLQRKYHQKVVKAKTRDRVSTLFMTMPPKKKRDEFIGRRMLV</sequence>
<dbReference type="PANTHER" id="PTHR24147:SF53">
    <property type="entry name" value="ANKYRIN REPEAT DOMAIN 26"/>
    <property type="match status" value="1"/>
</dbReference>
<feature type="compositionally biased region" description="Basic and acidic residues" evidence="3">
    <location>
        <begin position="1706"/>
        <end position="1739"/>
    </location>
</feature>
<dbReference type="EMBL" id="JH816630">
    <property type="protein sequence ID" value="EKC23351.1"/>
    <property type="molecule type" value="Genomic_DNA"/>
</dbReference>
<feature type="compositionally biased region" description="Polar residues" evidence="3">
    <location>
        <begin position="466"/>
        <end position="488"/>
    </location>
</feature>
<dbReference type="SUPFAM" id="SSF48403">
    <property type="entry name" value="Ankyrin repeat"/>
    <property type="match status" value="1"/>
</dbReference>
<feature type="compositionally biased region" description="Acidic residues" evidence="3">
    <location>
        <begin position="448"/>
        <end position="463"/>
    </location>
</feature>
<feature type="compositionally biased region" description="Acidic residues" evidence="3">
    <location>
        <begin position="415"/>
        <end position="431"/>
    </location>
</feature>
<feature type="compositionally biased region" description="Acidic residues" evidence="3">
    <location>
        <begin position="712"/>
        <end position="721"/>
    </location>
</feature>
<feature type="compositionally biased region" description="Basic and acidic residues" evidence="3">
    <location>
        <begin position="1092"/>
        <end position="1104"/>
    </location>
</feature>
<feature type="compositionally biased region" description="Low complexity" evidence="3">
    <location>
        <begin position="331"/>
        <end position="340"/>
    </location>
</feature>
<feature type="compositionally biased region" description="Acidic residues" evidence="3">
    <location>
        <begin position="821"/>
        <end position="831"/>
    </location>
</feature>
<feature type="compositionally biased region" description="Basic and acidic residues" evidence="3">
    <location>
        <begin position="525"/>
        <end position="536"/>
    </location>
</feature>
<feature type="compositionally biased region" description="Acidic residues" evidence="3">
    <location>
        <begin position="1017"/>
        <end position="1027"/>
    </location>
</feature>
<proteinExistence type="predicted"/>
<feature type="compositionally biased region" description="Basic and acidic residues" evidence="3">
    <location>
        <begin position="728"/>
        <end position="746"/>
    </location>
</feature>
<feature type="compositionally biased region" description="Acidic residues" evidence="3">
    <location>
        <begin position="494"/>
        <end position="510"/>
    </location>
</feature>
<dbReference type="PANTHER" id="PTHR24147">
    <property type="entry name" value="ANKYRIN REPEAT DOMAIN 36-RELATED"/>
    <property type="match status" value="1"/>
</dbReference>
<feature type="compositionally biased region" description="Basic and acidic residues" evidence="3">
    <location>
        <begin position="791"/>
        <end position="802"/>
    </location>
</feature>
<feature type="region of interest" description="Disordered" evidence="3">
    <location>
        <begin position="1309"/>
        <end position="1336"/>
    </location>
</feature>
<feature type="compositionally biased region" description="Polar residues" evidence="3">
    <location>
        <begin position="1199"/>
        <end position="1222"/>
    </location>
</feature>
<feature type="coiled-coil region" evidence="2">
    <location>
        <begin position="1428"/>
        <end position="1561"/>
    </location>
</feature>
<feature type="compositionally biased region" description="Polar residues" evidence="3">
    <location>
        <begin position="562"/>
        <end position="579"/>
    </location>
</feature>
<dbReference type="InParanoid" id="K1QP98"/>
<dbReference type="Gene3D" id="1.25.40.20">
    <property type="entry name" value="Ankyrin repeat-containing domain"/>
    <property type="match status" value="3"/>
</dbReference>
<dbReference type="PROSITE" id="PS50088">
    <property type="entry name" value="ANK_REPEAT"/>
    <property type="match status" value="6"/>
</dbReference>
<reference evidence="5" key="1">
    <citation type="journal article" date="2012" name="Nature">
        <title>The oyster genome reveals stress adaptation and complexity of shell formation.</title>
        <authorList>
            <person name="Zhang G."/>
            <person name="Fang X."/>
            <person name="Guo X."/>
            <person name="Li L."/>
            <person name="Luo R."/>
            <person name="Xu F."/>
            <person name="Yang P."/>
            <person name="Zhang L."/>
            <person name="Wang X."/>
            <person name="Qi H."/>
            <person name="Xiong Z."/>
            <person name="Que H."/>
            <person name="Xie Y."/>
            <person name="Holland P.W."/>
            <person name="Paps J."/>
            <person name="Zhu Y."/>
            <person name="Wu F."/>
            <person name="Chen Y."/>
            <person name="Wang J."/>
            <person name="Peng C."/>
            <person name="Meng J."/>
            <person name="Yang L."/>
            <person name="Liu J."/>
            <person name="Wen B."/>
            <person name="Zhang N."/>
            <person name="Huang Z."/>
            <person name="Zhu Q."/>
            <person name="Feng Y."/>
            <person name="Mount A."/>
            <person name="Hedgecock D."/>
            <person name="Xu Z."/>
            <person name="Liu Y."/>
            <person name="Domazet-Loso T."/>
            <person name="Du Y."/>
            <person name="Sun X."/>
            <person name="Zhang S."/>
            <person name="Liu B."/>
            <person name="Cheng P."/>
            <person name="Jiang X."/>
            <person name="Li J."/>
            <person name="Fan D."/>
            <person name="Wang W."/>
            <person name="Fu W."/>
            <person name="Wang T."/>
            <person name="Wang B."/>
            <person name="Zhang J."/>
            <person name="Peng Z."/>
            <person name="Li Y."/>
            <person name="Li N."/>
            <person name="Wang J."/>
            <person name="Chen M."/>
            <person name="He Y."/>
            <person name="Tan F."/>
            <person name="Song X."/>
            <person name="Zheng Q."/>
            <person name="Huang R."/>
            <person name="Yang H."/>
            <person name="Du X."/>
            <person name="Chen L."/>
            <person name="Yang M."/>
            <person name="Gaffney P.M."/>
            <person name="Wang S."/>
            <person name="Luo L."/>
            <person name="She Z."/>
            <person name="Ming Y."/>
            <person name="Huang W."/>
            <person name="Zhang S."/>
            <person name="Huang B."/>
            <person name="Zhang Y."/>
            <person name="Qu T."/>
            <person name="Ni P."/>
            <person name="Miao G."/>
            <person name="Wang J."/>
            <person name="Wang Q."/>
            <person name="Steinberg C.E."/>
            <person name="Wang H."/>
            <person name="Li N."/>
            <person name="Qian L."/>
            <person name="Zhang G."/>
            <person name="Li Y."/>
            <person name="Yang H."/>
            <person name="Liu X."/>
            <person name="Wang J."/>
            <person name="Yin Y."/>
            <person name="Wang J."/>
        </authorList>
    </citation>
    <scope>NUCLEOTIDE SEQUENCE [LARGE SCALE GENOMIC DNA]</scope>
    <source>
        <strain evidence="5">05x7-T-G4-1.051#20</strain>
    </source>
</reference>
<feature type="compositionally biased region" description="Basic and acidic residues" evidence="3">
    <location>
        <begin position="1003"/>
        <end position="1016"/>
    </location>
</feature>
<dbReference type="PROSITE" id="PS50297">
    <property type="entry name" value="ANK_REP_REGION"/>
    <property type="match status" value="4"/>
</dbReference>
<dbReference type="HOGENOM" id="CLU_001111_0_1_1"/>
<feature type="coiled-coil region" evidence="2">
    <location>
        <begin position="1793"/>
        <end position="1981"/>
    </location>
</feature>
<feature type="region of interest" description="Disordered" evidence="3">
    <location>
        <begin position="883"/>
        <end position="1251"/>
    </location>
</feature>
<feature type="region of interest" description="Disordered" evidence="3">
    <location>
        <begin position="328"/>
        <end position="870"/>
    </location>
</feature>
<feature type="compositionally biased region" description="Polar residues" evidence="3">
    <location>
        <begin position="883"/>
        <end position="892"/>
    </location>
</feature>